<dbReference type="EMBL" id="QOKV01000042">
    <property type="protein sequence ID" value="KAA0676661.1"/>
    <property type="molecule type" value="Genomic_DNA"/>
</dbReference>
<proteinExistence type="predicted"/>
<comment type="caution">
    <text evidence="1">The sequence shown here is derived from an EMBL/GenBank/DDBJ whole genome shotgun (WGS) entry which is preliminary data.</text>
</comment>
<name>A0A6L3ARI5_AZOBR</name>
<sequence length="266" mass="29458">MEISDLAKYFELSENALNYLGKALASAAAGALIAHIMHIVRKRIPARLSWGLKEHRTSVFVLATSAKVDTGEYIRYSSGIGQIRAVGILVPGFIRAYKTINSSNVLLSEELPEIYCGRDLIVIGGPKNNKLTEDLLKKMDKLPYTMVGNQIINRISNTKIKGVIKNGFVTEDYGLIIKTRNPYNREARCLIIMGTHTYGLDAAATAFVENLSKLSYLFVSDYVCLVKASVSGHYVGKPKILDFRKIKNGDDETLNLFSAEMDEEAS</sequence>
<dbReference type="Proteomes" id="UP000476837">
    <property type="component" value="Unassembled WGS sequence"/>
</dbReference>
<accession>A0A6L3ARI5</accession>
<dbReference type="AlphaFoldDB" id="A0A6L3ARI5"/>
<gene>
    <name evidence="1" type="ORF">DS837_30510</name>
</gene>
<dbReference type="RefSeq" id="WP_149168213.1">
    <property type="nucleotide sequence ID" value="NZ_QOKV01000042.1"/>
</dbReference>
<protein>
    <submittedName>
        <fullName evidence="1">Uncharacterized protein</fullName>
    </submittedName>
</protein>
<reference evidence="1 2" key="1">
    <citation type="submission" date="2018-07" db="EMBL/GenBank/DDBJ databases">
        <title>Genome sequence of Roseomonas fauriae ATCC 49958.</title>
        <authorList>
            <person name="Sant'Anna F.H."/>
            <person name="Baldani J.I."/>
            <person name="Zilli J.E."/>
            <person name="Reis V.M."/>
            <person name="Hartmann A."/>
            <person name="Cruz L."/>
            <person name="de Souza E.M."/>
            <person name="de Oliveira Pedrosa F."/>
            <person name="Passaglia L.M.P."/>
        </authorList>
    </citation>
    <scope>NUCLEOTIDE SEQUENCE [LARGE SCALE GENOMIC DNA]</scope>
    <source>
        <strain evidence="1 2">ATCC 49958</strain>
    </source>
</reference>
<evidence type="ECO:0000313" key="1">
    <source>
        <dbReference type="EMBL" id="KAA0676661.1"/>
    </source>
</evidence>
<evidence type="ECO:0000313" key="2">
    <source>
        <dbReference type="Proteomes" id="UP000476837"/>
    </source>
</evidence>
<organism evidence="1 2">
    <name type="scientific">Azospirillum brasilense</name>
    <dbReference type="NCBI Taxonomy" id="192"/>
    <lineage>
        <taxon>Bacteria</taxon>
        <taxon>Pseudomonadati</taxon>
        <taxon>Pseudomonadota</taxon>
        <taxon>Alphaproteobacteria</taxon>
        <taxon>Rhodospirillales</taxon>
        <taxon>Azospirillaceae</taxon>
        <taxon>Azospirillum</taxon>
    </lineage>
</organism>